<evidence type="ECO:0000313" key="1">
    <source>
        <dbReference type="EMBL" id="KAL0964256.1"/>
    </source>
</evidence>
<dbReference type="Pfam" id="PF15073">
    <property type="entry name" value="SPATA48"/>
    <property type="match status" value="1"/>
</dbReference>
<dbReference type="PANTHER" id="PTHR34759:SF1">
    <property type="entry name" value="SPERMATOGENESIS-ASSOCIATED PROTEIN 48"/>
    <property type="match status" value="1"/>
</dbReference>
<comment type="caution">
    <text evidence="1">The sequence shown here is derived from an EMBL/GenBank/DDBJ whole genome shotgun (WGS) entry which is preliminary data.</text>
</comment>
<proteinExistence type="predicted"/>
<dbReference type="PANTHER" id="PTHR34759">
    <property type="entry name" value="SPERMATOGENESIS-ASSOCIATED PROTEIN 48"/>
    <property type="match status" value="1"/>
</dbReference>
<evidence type="ECO:0008006" key="3">
    <source>
        <dbReference type="Google" id="ProtNLM"/>
    </source>
</evidence>
<evidence type="ECO:0000313" key="2">
    <source>
        <dbReference type="Proteomes" id="UP001557470"/>
    </source>
</evidence>
<protein>
    <recommendedName>
        <fullName evidence="3">Spermatogenesis-associated protein 48</fullName>
    </recommendedName>
</protein>
<dbReference type="AlphaFoldDB" id="A0ABD0WFN2"/>
<dbReference type="InterPro" id="IPR027867">
    <property type="entry name" value="SPATA48"/>
</dbReference>
<organism evidence="1 2">
    <name type="scientific">Umbra pygmaea</name>
    <name type="common">Eastern mudminnow</name>
    <dbReference type="NCBI Taxonomy" id="75934"/>
    <lineage>
        <taxon>Eukaryota</taxon>
        <taxon>Metazoa</taxon>
        <taxon>Chordata</taxon>
        <taxon>Craniata</taxon>
        <taxon>Vertebrata</taxon>
        <taxon>Euteleostomi</taxon>
        <taxon>Actinopterygii</taxon>
        <taxon>Neopterygii</taxon>
        <taxon>Teleostei</taxon>
        <taxon>Protacanthopterygii</taxon>
        <taxon>Esociformes</taxon>
        <taxon>Umbridae</taxon>
        <taxon>Umbra</taxon>
    </lineage>
</organism>
<keyword evidence="2" id="KW-1185">Reference proteome</keyword>
<accession>A0ABD0WFN2</accession>
<sequence length="377" mass="42015">MAGMCVPSAPTSTDTHWVRFLHSNVSQVDERATRMQMNIPCERGPEGRHYFQSFLIEKERSAFTKYNPLVHPPADNAALAPIRDEVLLIDPCSGNLSAEAEVDLGTEGRQPFLVIPYIPSGLFVAPDSRKRPQTAPVRPSEGTCDLSVIQSWNSRRIPDAALRASLGGWTSHQNVKPVPLYVQCRPTLKSFGYFTKGEDSVDDPSGLGLWIEKAARHYMYTSSAQKSYEEISWDSKLPARLKPPTTTLEKMADPVSQHCTEKRYHSKPELWQSIGSHWNRYQLRGRNEVLKPITFSSPCPKSGQIPLYSGMVGSENMDNVDDTGCDFYPLTMQRTTLPQYTPTAHRPTIPGYTGKAHFENAWSSVLIPPLPPSSAPG</sequence>
<reference evidence="1 2" key="1">
    <citation type="submission" date="2024-06" db="EMBL/GenBank/DDBJ databases">
        <authorList>
            <person name="Pan Q."/>
            <person name="Wen M."/>
            <person name="Jouanno E."/>
            <person name="Zahm M."/>
            <person name="Klopp C."/>
            <person name="Cabau C."/>
            <person name="Louis A."/>
            <person name="Berthelot C."/>
            <person name="Parey E."/>
            <person name="Roest Crollius H."/>
            <person name="Montfort J."/>
            <person name="Robinson-Rechavi M."/>
            <person name="Bouchez O."/>
            <person name="Lampietro C."/>
            <person name="Lopez Roques C."/>
            <person name="Donnadieu C."/>
            <person name="Postlethwait J."/>
            <person name="Bobe J."/>
            <person name="Verreycken H."/>
            <person name="Guiguen Y."/>
        </authorList>
    </citation>
    <scope>NUCLEOTIDE SEQUENCE [LARGE SCALE GENOMIC DNA]</scope>
    <source>
        <strain evidence="1">Up_M1</strain>
        <tissue evidence="1">Testis</tissue>
    </source>
</reference>
<gene>
    <name evidence="1" type="ORF">UPYG_G00321400</name>
</gene>
<name>A0ABD0WFN2_UMBPY</name>
<dbReference type="EMBL" id="JAGEUA010000010">
    <property type="protein sequence ID" value="KAL0964256.1"/>
    <property type="molecule type" value="Genomic_DNA"/>
</dbReference>
<dbReference type="Proteomes" id="UP001557470">
    <property type="component" value="Unassembled WGS sequence"/>
</dbReference>